<evidence type="ECO:0000313" key="2">
    <source>
        <dbReference type="EMBL" id="CAD8614191.1"/>
    </source>
</evidence>
<accession>A0A7S0LJ62</accession>
<proteinExistence type="predicted"/>
<reference evidence="2" key="1">
    <citation type="submission" date="2021-01" db="EMBL/GenBank/DDBJ databases">
        <authorList>
            <person name="Corre E."/>
            <person name="Pelletier E."/>
            <person name="Niang G."/>
            <person name="Scheremetjew M."/>
            <person name="Finn R."/>
            <person name="Kale V."/>
            <person name="Holt S."/>
            <person name="Cochrane G."/>
            <person name="Meng A."/>
            <person name="Brown T."/>
            <person name="Cohen L."/>
        </authorList>
    </citation>
    <scope>NUCLEOTIDE SEQUENCE</scope>
    <source>
        <strain evidence="2">PLY182g</strain>
    </source>
</reference>
<evidence type="ECO:0000256" key="1">
    <source>
        <dbReference type="SAM" id="Phobius"/>
    </source>
</evidence>
<keyword evidence="1" id="KW-0812">Transmembrane</keyword>
<protein>
    <submittedName>
        <fullName evidence="2">Uncharacterized protein</fullName>
    </submittedName>
</protein>
<name>A0A7S0LJ62_9EUKA</name>
<dbReference type="AlphaFoldDB" id="A0A7S0LJ62"/>
<keyword evidence="1" id="KW-0472">Membrane</keyword>
<gene>
    <name evidence="2" type="ORF">CPEL01642_LOCUS17572</name>
</gene>
<dbReference type="EMBL" id="HBEY01036897">
    <property type="protein sequence ID" value="CAD8614191.1"/>
    <property type="molecule type" value="Transcribed_RNA"/>
</dbReference>
<keyword evidence="1" id="KW-1133">Transmembrane helix</keyword>
<feature type="transmembrane region" description="Helical" evidence="1">
    <location>
        <begin position="90"/>
        <end position="112"/>
    </location>
</feature>
<sequence>MESRPFWEATLRRWLALPKHNSANDDARILAQLALASLAASIASCALLSAHAAWGVWAGACTLTGIALQQYAWYSAYTAVDCLSDELPSVLLIAFLASVLLAFMGTVLALVLQATARPFALCALCMLVLTVPRMCVRWMGSLYDGTDKLAQYRR</sequence>
<organism evidence="2">
    <name type="scientific">Coccolithus braarudii</name>
    <dbReference type="NCBI Taxonomy" id="221442"/>
    <lineage>
        <taxon>Eukaryota</taxon>
        <taxon>Haptista</taxon>
        <taxon>Haptophyta</taxon>
        <taxon>Prymnesiophyceae</taxon>
        <taxon>Coccolithales</taxon>
        <taxon>Coccolithaceae</taxon>
        <taxon>Coccolithus</taxon>
    </lineage>
</organism>
<feature type="transmembrane region" description="Helical" evidence="1">
    <location>
        <begin position="119"/>
        <end position="139"/>
    </location>
</feature>